<dbReference type="Gene3D" id="2.30.30.290">
    <property type="entry name" value="YopX-like domains"/>
    <property type="match status" value="1"/>
</dbReference>
<sequence>MQIAIRASEQSGKRYNELSPFQIGNFTNQNTTTIMREIKFKGQRSDDKEWVYGFLTKCQNRIWENGQSSQDGYKIQIISHEMPIGVWDVIPETVGQYTGRNDKNGKEIYVGDIMGKGPLTCIVKQREDGAYILQFLDPVMKGIDISILDPKVANSEITGNIHEFPGLLTKLKQQS</sequence>
<dbReference type="RefSeq" id="WP_168239225.1">
    <property type="nucleotide sequence ID" value="NZ_CP050995.1"/>
</dbReference>
<dbReference type="Proteomes" id="UP000501570">
    <property type="component" value="Chromosome"/>
</dbReference>
<reference evidence="2 3" key="1">
    <citation type="submission" date="2019-09" db="EMBL/GenBank/DDBJ databases">
        <title>FDA dAtabase for Regulatory Grade micrObial Sequences (FDA-ARGOS): Supporting development and validation of Infectious Disease Dx tests.</title>
        <authorList>
            <person name="Sciortino C."/>
            <person name="Tallon L."/>
            <person name="Sadzewicz L."/>
            <person name="Vavikolanu K."/>
            <person name="Mehta A."/>
            <person name="Aluvathingal J."/>
            <person name="Nadendla S."/>
            <person name="Nandy P."/>
            <person name="Geyer C."/>
            <person name="Yan Y."/>
            <person name="Sichtig H."/>
        </authorList>
    </citation>
    <scope>NUCLEOTIDE SEQUENCE [LARGE SCALE GENOMIC DNA]</scope>
    <source>
        <strain evidence="2 3">FDAARGOS_636</strain>
    </source>
</reference>
<organism evidence="2 3">
    <name type="scientific">Chryseobacterium gallinarum</name>
    <dbReference type="NCBI Taxonomy" id="1324352"/>
    <lineage>
        <taxon>Bacteria</taxon>
        <taxon>Pseudomonadati</taxon>
        <taxon>Bacteroidota</taxon>
        <taxon>Flavobacteriia</taxon>
        <taxon>Flavobacteriales</taxon>
        <taxon>Weeksellaceae</taxon>
        <taxon>Chryseobacterium group</taxon>
        <taxon>Chryseobacterium</taxon>
    </lineage>
</organism>
<dbReference type="EMBL" id="CP050995">
    <property type="protein sequence ID" value="QIY92217.1"/>
    <property type="molecule type" value="Genomic_DNA"/>
</dbReference>
<evidence type="ECO:0000313" key="2">
    <source>
        <dbReference type="EMBL" id="QIY92217.1"/>
    </source>
</evidence>
<evidence type="ECO:0000313" key="3">
    <source>
        <dbReference type="Proteomes" id="UP000501570"/>
    </source>
</evidence>
<accession>A0ABX6KUQ2</accession>
<dbReference type="InterPro" id="IPR023385">
    <property type="entry name" value="YopX-like_C"/>
</dbReference>
<feature type="domain" description="YopX protein" evidence="1">
    <location>
        <begin position="45"/>
        <end position="168"/>
    </location>
</feature>
<dbReference type="InterPro" id="IPR019096">
    <property type="entry name" value="YopX_protein"/>
</dbReference>
<gene>
    <name evidence="2" type="ORF">FOB44_16795</name>
</gene>
<dbReference type="SUPFAM" id="SSF159006">
    <property type="entry name" value="YopX-like"/>
    <property type="match status" value="1"/>
</dbReference>
<evidence type="ECO:0000259" key="1">
    <source>
        <dbReference type="Pfam" id="PF09643"/>
    </source>
</evidence>
<name>A0ABX6KUQ2_CHRGL</name>
<proteinExistence type="predicted"/>
<keyword evidence="3" id="KW-1185">Reference proteome</keyword>
<protein>
    <recommendedName>
        <fullName evidence="1">YopX protein domain-containing protein</fullName>
    </recommendedName>
</protein>
<dbReference type="Pfam" id="PF09643">
    <property type="entry name" value="YopX"/>
    <property type="match status" value="1"/>
</dbReference>